<evidence type="ECO:0008006" key="9">
    <source>
        <dbReference type="Google" id="ProtNLM"/>
    </source>
</evidence>
<gene>
    <name evidence="7" type="ORF">GGQ72_000211</name>
</gene>
<comment type="subcellular location">
    <subcellularLocation>
        <location evidence="1">Membrane</location>
        <topology evidence="1">Single-pass membrane protein</topology>
    </subcellularLocation>
</comment>
<evidence type="ECO:0000256" key="2">
    <source>
        <dbReference type="ARBA" id="ARBA00022692"/>
    </source>
</evidence>
<evidence type="ECO:0000256" key="4">
    <source>
        <dbReference type="ARBA" id="ARBA00023136"/>
    </source>
</evidence>
<feature type="compositionally biased region" description="Basic and acidic residues" evidence="5">
    <location>
        <begin position="1"/>
        <end position="18"/>
    </location>
</feature>
<evidence type="ECO:0000256" key="1">
    <source>
        <dbReference type="ARBA" id="ARBA00004167"/>
    </source>
</evidence>
<evidence type="ECO:0000313" key="8">
    <source>
        <dbReference type="Proteomes" id="UP000519897"/>
    </source>
</evidence>
<organism evidence="7 8">
    <name type="scientific">Rhizobium rhizoryzae</name>
    <dbReference type="NCBI Taxonomy" id="451876"/>
    <lineage>
        <taxon>Bacteria</taxon>
        <taxon>Pseudomonadati</taxon>
        <taxon>Pseudomonadota</taxon>
        <taxon>Alphaproteobacteria</taxon>
        <taxon>Hyphomicrobiales</taxon>
        <taxon>Rhizobiaceae</taxon>
        <taxon>Rhizobium/Agrobacterium group</taxon>
        <taxon>Rhizobium</taxon>
    </lineage>
</organism>
<dbReference type="EMBL" id="JACIEC010000001">
    <property type="protein sequence ID" value="MBB4141712.1"/>
    <property type="molecule type" value="Genomic_DNA"/>
</dbReference>
<name>A0A7W6LEF7_9HYPH</name>
<evidence type="ECO:0000256" key="3">
    <source>
        <dbReference type="ARBA" id="ARBA00022989"/>
    </source>
</evidence>
<evidence type="ECO:0000256" key="6">
    <source>
        <dbReference type="SAM" id="Phobius"/>
    </source>
</evidence>
<keyword evidence="3 6" id="KW-1133">Transmembrane helix</keyword>
<dbReference type="RefSeq" id="WP_062554036.1">
    <property type="nucleotide sequence ID" value="NZ_CP049250.1"/>
</dbReference>
<comment type="caution">
    <text evidence="7">The sequence shown here is derived from an EMBL/GenBank/DDBJ whole genome shotgun (WGS) entry which is preliminary data.</text>
</comment>
<keyword evidence="8" id="KW-1185">Reference proteome</keyword>
<dbReference type="AlphaFoldDB" id="A0A7W6LEF7"/>
<dbReference type="Pfam" id="PF04228">
    <property type="entry name" value="Zn_peptidase"/>
    <property type="match status" value="1"/>
</dbReference>
<dbReference type="Proteomes" id="UP000519897">
    <property type="component" value="Unassembled WGS sequence"/>
</dbReference>
<evidence type="ECO:0000313" key="7">
    <source>
        <dbReference type="EMBL" id="MBB4141712.1"/>
    </source>
</evidence>
<reference evidence="7 8" key="1">
    <citation type="submission" date="2020-08" db="EMBL/GenBank/DDBJ databases">
        <title>Genomic Encyclopedia of Type Strains, Phase IV (KMG-IV): sequencing the most valuable type-strain genomes for metagenomic binning, comparative biology and taxonomic classification.</title>
        <authorList>
            <person name="Goeker M."/>
        </authorList>
    </citation>
    <scope>NUCLEOTIDE SEQUENCE [LARGE SCALE GENOMIC DNA]</scope>
    <source>
        <strain evidence="7 8">DSM 29514</strain>
    </source>
</reference>
<dbReference type="PANTHER" id="PTHR30168:SF0">
    <property type="entry name" value="INNER MEMBRANE PROTEIN"/>
    <property type="match status" value="1"/>
</dbReference>
<keyword evidence="4 6" id="KW-0472">Membrane</keyword>
<proteinExistence type="predicted"/>
<accession>A0A7W6LEF7</accession>
<sequence length="302" mass="32727">MEWRGRRQSDNIEDRRADGGGGFRSGPGFRIPIGGGGRGGGIGIGGLIFIVIVCFILGINPLTLLSGGDIDLGGGSSGQQQVQRAPQNDEMKAFVSTVLAETEDTWTQIFQQRGGQYEEPKLVLFSGRVDSACGLASSASGPFYCPGDRKVYLDTAFFQQLSGQFGASGDFAEAYVIAHEVGHHVQNLIGVLPKFNQMRKSMSEADANRMSVRVELQADCFAGVWGKYTDQKGILETGDLEEALNAAQKIGDDTLQRRSQGYVVPDSFNHGTSAQRVKWFRKGFTSGNMQACDTFTPSYQQL</sequence>
<protein>
    <recommendedName>
        <fullName evidence="9">Flagellar biosynthesis protein FlgM</fullName>
    </recommendedName>
</protein>
<feature type="transmembrane region" description="Helical" evidence="6">
    <location>
        <begin position="39"/>
        <end position="59"/>
    </location>
</feature>
<keyword evidence="2 6" id="KW-0812">Transmembrane</keyword>
<dbReference type="InterPro" id="IPR007343">
    <property type="entry name" value="Uncharacterised_pept_Zn_put"/>
</dbReference>
<feature type="region of interest" description="Disordered" evidence="5">
    <location>
        <begin position="1"/>
        <end position="29"/>
    </location>
</feature>
<dbReference type="PANTHER" id="PTHR30168">
    <property type="entry name" value="PUTATIVE MEMBRANE PROTEIN YPFJ"/>
    <property type="match status" value="1"/>
</dbReference>
<dbReference type="GO" id="GO:0016020">
    <property type="term" value="C:membrane"/>
    <property type="evidence" value="ECO:0007669"/>
    <property type="project" value="UniProtKB-SubCell"/>
</dbReference>
<evidence type="ECO:0000256" key="5">
    <source>
        <dbReference type="SAM" id="MobiDB-lite"/>
    </source>
</evidence>